<dbReference type="EMBL" id="LPWH01000050">
    <property type="protein sequence ID" value="POR04060.1"/>
    <property type="molecule type" value="Genomic_DNA"/>
</dbReference>
<proteinExistence type="predicted"/>
<dbReference type="Gene3D" id="3.30.70.1320">
    <property type="entry name" value="Multidrug efflux transporter AcrB pore domain like"/>
    <property type="match status" value="1"/>
</dbReference>
<accession>A0A2S4JX34</accession>
<feature type="transmembrane region" description="Helical" evidence="1">
    <location>
        <begin position="395"/>
        <end position="417"/>
    </location>
</feature>
<gene>
    <name evidence="2" type="ORF">AU468_04405</name>
</gene>
<keyword evidence="1" id="KW-0812">Transmembrane</keyword>
<keyword evidence="1" id="KW-0472">Membrane</keyword>
<dbReference type="SUPFAM" id="SSF82714">
    <property type="entry name" value="Multidrug efflux transporter AcrB TolC docking domain, DN and DC subdomains"/>
    <property type="match status" value="2"/>
</dbReference>
<dbReference type="InterPro" id="IPR027463">
    <property type="entry name" value="AcrB_DN_DC_subdom"/>
</dbReference>
<keyword evidence="3" id="KW-1185">Reference proteome</keyword>
<dbReference type="InterPro" id="IPR001036">
    <property type="entry name" value="Acrflvin-R"/>
</dbReference>
<keyword evidence="1" id="KW-1133">Transmembrane helix</keyword>
<feature type="transmembrane region" description="Helical" evidence="1">
    <location>
        <begin position="995"/>
        <end position="1017"/>
    </location>
</feature>
<dbReference type="PANTHER" id="PTHR32063">
    <property type="match status" value="1"/>
</dbReference>
<dbReference type="Gene3D" id="3.30.70.1440">
    <property type="entry name" value="Multidrug efflux transporter AcrB pore domain"/>
    <property type="match status" value="1"/>
</dbReference>
<dbReference type="Proteomes" id="UP000237350">
    <property type="component" value="Unassembled WGS sequence"/>
</dbReference>
<evidence type="ECO:0000256" key="1">
    <source>
        <dbReference type="SAM" id="Phobius"/>
    </source>
</evidence>
<dbReference type="Gene3D" id="3.30.70.1430">
    <property type="entry name" value="Multidrug efflux transporter AcrB pore domain"/>
    <property type="match status" value="2"/>
</dbReference>
<protein>
    <submittedName>
        <fullName evidence="2">Acriflavin resistance protein</fullName>
    </submittedName>
</protein>
<feature type="transmembrane region" description="Helical" evidence="1">
    <location>
        <begin position="858"/>
        <end position="877"/>
    </location>
</feature>
<feature type="transmembrane region" description="Helical" evidence="1">
    <location>
        <begin position="365"/>
        <end position="383"/>
    </location>
</feature>
<comment type="caution">
    <text evidence="2">The sequence shown here is derived from an EMBL/GenBank/DDBJ whole genome shotgun (WGS) entry which is preliminary data.</text>
</comment>
<feature type="transmembrane region" description="Helical" evidence="1">
    <location>
        <begin position="916"/>
        <end position="939"/>
    </location>
</feature>
<dbReference type="AlphaFoldDB" id="A0A2S4JX34"/>
<evidence type="ECO:0000313" key="3">
    <source>
        <dbReference type="Proteomes" id="UP000237350"/>
    </source>
</evidence>
<name>A0A2S4JX34_9SPIO</name>
<dbReference type="Gene3D" id="1.20.1640.10">
    <property type="entry name" value="Multidrug efflux transporter AcrB transmembrane domain"/>
    <property type="match status" value="2"/>
</dbReference>
<evidence type="ECO:0000313" key="2">
    <source>
        <dbReference type="EMBL" id="POR04060.1"/>
    </source>
</evidence>
<feature type="transmembrane region" description="Helical" evidence="1">
    <location>
        <begin position="960"/>
        <end position="983"/>
    </location>
</feature>
<dbReference type="GO" id="GO:0005886">
    <property type="term" value="C:plasma membrane"/>
    <property type="evidence" value="ECO:0007669"/>
    <property type="project" value="TreeGrafter"/>
</dbReference>
<sequence length="1027" mass="113429">MSIASRSVSNPVLVNILTVVILVLGLFSYQRLPREQFAEVPFYFITIGVPYPGVAAEDVERSVTIPLEDEMANLDRLDRVRSQTREGFSSVTLEFDQSVSRREFDRLFQEVQNRFNRVSLPAGVQQETIQEFSSNDFLPVIEVVLSGEGSPREVSHAALVETAETLRDRLRTIRGVSRVELVGVRDREISVRLDQDLLEAYQVSLLEVVQALEERNATVPGGVLETGDREYLLRTVGAVRSIRELEDTVIRGPRGAKGHSLHLSSLGTVRQEYRRDGTQARFNGNPAVALRITKLPRASSIGIIEEIRRRAESFESSLPRGISLAYFSDQSVPINNTLDVLLSNALLGLILVVVVLYAFLGLRNALMTALGIPLTLAMTFMVLDALGETLNSNTLFGLVLVLGLIVDHAIVTVENSYRLQQQGLSRRDAAVAGSDQVILPVLAATATTVAAFLPLAFLPGVVGRFLRVVPVTVSIALVASAMEASFILPSHYADWPGRKKPPRRRLLTTLQDRFEKLLRRLYRRRGITLTVIFLIMVAVFSQAGRIPPDLFASEEVSLFYIEIEMPPGSSLEQTSRTAAIFEDHLLSSSRRGDIRAVSSSIGFSGGGRSGERRSNLAQISVELLTPQAGRADPLRTVMEDIQRDTARIAGPELVVFREQPSGPPRDAPVSFRLFGDDLQALRQASERFRLHLEQYPELYNITDNFDRGTPEVRITVDHQAAARYGLSVQRTGNFLRAVLEGVPAGSVFLDNRETDLRVRYDLPREITLEEALQVQIAGPEERMIPFSSVASARVDQGLSLIRRVDGTREVTVTAEARTTERLGEINRDLDRLWQDEVSREFPGLSLTLEGRFAEILDIFLDILRVFLIGLFLIYAILGTQFRSYTQPLLILFSVPFSFVGVIVFLLISAFPLSSTVIYAGAALAGIAVNDSIVLLSFINERRREGDSVADAVAGAARTRFRAILLTSLTTIGGLLPTALGLFGESPLWGPMAGTIVFGLLFSTVTALLVMPCLYGFFYDRRGTATPS</sequence>
<dbReference type="RefSeq" id="WP_103679676.1">
    <property type="nucleotide sequence ID" value="NZ_LPWH01000050.1"/>
</dbReference>
<dbReference type="OrthoDB" id="366306at2"/>
<dbReference type="SUPFAM" id="SSF82693">
    <property type="entry name" value="Multidrug efflux transporter AcrB pore domain, PN1, PN2, PC1 and PC2 subdomains"/>
    <property type="match status" value="3"/>
</dbReference>
<feature type="transmembrane region" description="Helical" evidence="1">
    <location>
        <begin position="437"/>
        <end position="462"/>
    </location>
</feature>
<dbReference type="PRINTS" id="PR00702">
    <property type="entry name" value="ACRIFLAVINRP"/>
</dbReference>
<feature type="transmembrane region" description="Helical" evidence="1">
    <location>
        <begin position="340"/>
        <end position="360"/>
    </location>
</feature>
<dbReference type="GO" id="GO:0042910">
    <property type="term" value="F:xenobiotic transmembrane transporter activity"/>
    <property type="evidence" value="ECO:0007669"/>
    <property type="project" value="TreeGrafter"/>
</dbReference>
<feature type="transmembrane region" description="Helical" evidence="1">
    <location>
        <begin position="12"/>
        <end position="29"/>
    </location>
</feature>
<feature type="transmembrane region" description="Helical" evidence="1">
    <location>
        <begin position="468"/>
        <end position="488"/>
    </location>
</feature>
<dbReference type="SUPFAM" id="SSF82866">
    <property type="entry name" value="Multidrug efflux transporter AcrB transmembrane domain"/>
    <property type="match status" value="2"/>
</dbReference>
<dbReference type="Pfam" id="PF00873">
    <property type="entry name" value="ACR_tran"/>
    <property type="match status" value="1"/>
</dbReference>
<feature type="transmembrane region" description="Helical" evidence="1">
    <location>
        <begin position="526"/>
        <end position="544"/>
    </location>
</feature>
<dbReference type="PANTHER" id="PTHR32063:SF33">
    <property type="entry name" value="RND SUPERFAMILY EFFLUX PUMP PERMEASE COMPONENT"/>
    <property type="match status" value="1"/>
</dbReference>
<feature type="transmembrane region" description="Helical" evidence="1">
    <location>
        <begin position="889"/>
        <end position="910"/>
    </location>
</feature>
<organism evidence="2 3">
    <name type="scientific">Alkalispirochaeta sphaeroplastigenens</name>
    <dbReference type="NCBI Taxonomy" id="1187066"/>
    <lineage>
        <taxon>Bacteria</taxon>
        <taxon>Pseudomonadati</taxon>
        <taxon>Spirochaetota</taxon>
        <taxon>Spirochaetia</taxon>
        <taxon>Spirochaetales</taxon>
        <taxon>Spirochaetaceae</taxon>
        <taxon>Alkalispirochaeta</taxon>
    </lineage>
</organism>
<dbReference type="Gene3D" id="3.30.2090.10">
    <property type="entry name" value="Multidrug efflux transporter AcrB TolC docking domain, DN and DC subdomains"/>
    <property type="match status" value="2"/>
</dbReference>
<reference evidence="3" key="1">
    <citation type="submission" date="2015-12" db="EMBL/GenBank/DDBJ databases">
        <authorList>
            <person name="Lodha T.D."/>
            <person name="Chintalapati S."/>
            <person name="Chintalapati V.R."/>
            <person name="Sravanthi T."/>
        </authorList>
    </citation>
    <scope>NUCLEOTIDE SEQUENCE [LARGE SCALE GENOMIC DNA]</scope>
    <source>
        <strain evidence="3">JC133</strain>
    </source>
</reference>